<evidence type="ECO:0000313" key="1">
    <source>
        <dbReference type="EMBL" id="CAG8699213.1"/>
    </source>
</evidence>
<sequence>ADPKAGLGSRTQIHREQKKKLVLTINELIKWLLKSEIKNNKKIRSKLVPKTDKEWFDLMESNISEPSNPEPQAYYFLDLDIEVPWPVLFPENEEHHEVWQNSIQYAKDMFKVNGAKYAFSTWFIDTEEYKLEAGMTEDEYLIRVKFIRADTVISDKETKRGFKIIDKYEPICESKKANSKYIKGDPNIILTKKMKPGVWVRIDEKFLVREVIEQSERGHGLTEICQQKINDWEKKMRIPGARVQDVAELEKILKRPIKLLDITHGTIFNSGKYRSGKYEEIGIVVHNGHEAISNALRGPQAIWLMGIGDTSQTISQFVLEDGRTFRIWKKHTEIIEVCKQLINDTIDWQYQKEIINKEKKSILSESLKVVDLAKQVFGANHAGSRLAKEINEWYPIFGKVNENIRQACVKYRHGGRWNVPDYHVNDIVCIDMKECYPAIAVNRELPEDDIAGFAQIRSFKFASNIHSVIPVWYRKHFACRSGEGCGKEKGWAPITKVWLPRNRDISCAIIGKFTQGGKIDEKRLTHRLVTDEGELDFLIKDCTDAGTFAGREKCLLRFILTYYEGHQPQYTHLQASMLAYAHINLLEMLRRFDPNKVVRIATDPIYVRKEALYKIENIPAFFKQVEVKSDDAEHRIGDFPNLCSHYPSCAICTDPEEFFISKSKYAKWIKEFQKTKTPLVKYDCKRHKPFICRFCFTEWFYRPDSYALSHQLEEQEI</sequence>
<keyword evidence="2" id="KW-1185">Reference proteome</keyword>
<organism evidence="1 2">
    <name type="scientific">Racocetra persica</name>
    <dbReference type="NCBI Taxonomy" id="160502"/>
    <lineage>
        <taxon>Eukaryota</taxon>
        <taxon>Fungi</taxon>
        <taxon>Fungi incertae sedis</taxon>
        <taxon>Mucoromycota</taxon>
        <taxon>Glomeromycotina</taxon>
        <taxon>Glomeromycetes</taxon>
        <taxon>Diversisporales</taxon>
        <taxon>Gigasporaceae</taxon>
        <taxon>Racocetra</taxon>
    </lineage>
</organism>
<accession>A0ACA9PC82</accession>
<dbReference type="EMBL" id="CAJVQC010019187">
    <property type="protein sequence ID" value="CAG8699213.1"/>
    <property type="molecule type" value="Genomic_DNA"/>
</dbReference>
<evidence type="ECO:0000313" key="2">
    <source>
        <dbReference type="Proteomes" id="UP000789920"/>
    </source>
</evidence>
<comment type="caution">
    <text evidence="1">The sequence shown here is derived from an EMBL/GenBank/DDBJ whole genome shotgun (WGS) entry which is preliminary data.</text>
</comment>
<feature type="non-terminal residue" evidence="1">
    <location>
        <position position="1"/>
    </location>
</feature>
<dbReference type="Proteomes" id="UP000789920">
    <property type="component" value="Unassembled WGS sequence"/>
</dbReference>
<reference evidence="1" key="1">
    <citation type="submission" date="2021-06" db="EMBL/GenBank/DDBJ databases">
        <authorList>
            <person name="Kallberg Y."/>
            <person name="Tangrot J."/>
            <person name="Rosling A."/>
        </authorList>
    </citation>
    <scope>NUCLEOTIDE SEQUENCE</scope>
    <source>
        <strain evidence="1">MA461A</strain>
    </source>
</reference>
<name>A0ACA9PC82_9GLOM</name>
<protein>
    <submittedName>
        <fullName evidence="1">9201_t:CDS:1</fullName>
    </submittedName>
</protein>
<gene>
    <name evidence="1" type="ORF">RPERSI_LOCUS9940</name>
</gene>
<proteinExistence type="predicted"/>